<evidence type="ECO:0000256" key="2">
    <source>
        <dbReference type="ARBA" id="ARBA00022771"/>
    </source>
</evidence>
<protein>
    <recommendedName>
        <fullName evidence="6">SWIM-type domain-containing protein</fullName>
    </recommendedName>
</protein>
<accession>G5AAK0</accession>
<dbReference type="AlphaFoldDB" id="G5AAK0"/>
<evidence type="ECO:0000256" key="3">
    <source>
        <dbReference type="ARBA" id="ARBA00022833"/>
    </source>
</evidence>
<sequence>MLPAHDGSTASMSGAAIRNFLKSKGADVSATSVQLMSKRRQLIVTWTKSGTLSDLVPKLLERRTDGQAAADMCEFTPLLEGAYSVLFKGPVAIPGYVHPDRVVDLPALECTCGNWQDQMFPCVHAICAASKDGRRIEDLYDAKRMSIEHFRDTYTFKFLPWPTTATLQRDDTILPPQLEPTPERIGKRGLKPGKRPQHKRKIVKNAL</sequence>
<feature type="domain" description="SWIM-type" evidence="6">
    <location>
        <begin position="101"/>
        <end position="133"/>
    </location>
</feature>
<dbReference type="InterPro" id="IPR007527">
    <property type="entry name" value="Znf_SWIM"/>
</dbReference>
<keyword evidence="8" id="KW-1185">Reference proteome</keyword>
<evidence type="ECO:0000313" key="7">
    <source>
        <dbReference type="EMBL" id="EGZ07629.1"/>
    </source>
</evidence>
<keyword evidence="1" id="KW-0479">Metal-binding</keyword>
<organism evidence="7 8">
    <name type="scientific">Phytophthora sojae (strain P6497)</name>
    <name type="common">Soybean stem and root rot agent</name>
    <name type="synonym">Phytophthora megasperma f. sp. glycines</name>
    <dbReference type="NCBI Taxonomy" id="1094619"/>
    <lineage>
        <taxon>Eukaryota</taxon>
        <taxon>Sar</taxon>
        <taxon>Stramenopiles</taxon>
        <taxon>Oomycota</taxon>
        <taxon>Peronosporomycetes</taxon>
        <taxon>Peronosporales</taxon>
        <taxon>Peronosporaceae</taxon>
        <taxon>Phytophthora</taxon>
    </lineage>
</organism>
<evidence type="ECO:0000256" key="1">
    <source>
        <dbReference type="ARBA" id="ARBA00022723"/>
    </source>
</evidence>
<gene>
    <name evidence="7" type="ORF">PHYSODRAFT_529203</name>
</gene>
<keyword evidence="2 4" id="KW-0863">Zinc-finger</keyword>
<evidence type="ECO:0000256" key="4">
    <source>
        <dbReference type="PROSITE-ProRule" id="PRU00325"/>
    </source>
</evidence>
<dbReference type="GeneID" id="20661335"/>
<reference evidence="7 8" key="1">
    <citation type="journal article" date="2006" name="Science">
        <title>Phytophthora genome sequences uncover evolutionary origins and mechanisms of pathogenesis.</title>
        <authorList>
            <person name="Tyler B.M."/>
            <person name="Tripathy S."/>
            <person name="Zhang X."/>
            <person name="Dehal P."/>
            <person name="Jiang R.H."/>
            <person name="Aerts A."/>
            <person name="Arredondo F.D."/>
            <person name="Baxter L."/>
            <person name="Bensasson D."/>
            <person name="Beynon J.L."/>
            <person name="Chapman J."/>
            <person name="Damasceno C.M."/>
            <person name="Dorrance A.E."/>
            <person name="Dou D."/>
            <person name="Dickerman A.W."/>
            <person name="Dubchak I.L."/>
            <person name="Garbelotto M."/>
            <person name="Gijzen M."/>
            <person name="Gordon S.G."/>
            <person name="Govers F."/>
            <person name="Grunwald N.J."/>
            <person name="Huang W."/>
            <person name="Ivors K.L."/>
            <person name="Jones R.W."/>
            <person name="Kamoun S."/>
            <person name="Krampis K."/>
            <person name="Lamour K.H."/>
            <person name="Lee M.K."/>
            <person name="McDonald W.H."/>
            <person name="Medina M."/>
            <person name="Meijer H.J."/>
            <person name="Nordberg E.K."/>
            <person name="Maclean D.J."/>
            <person name="Ospina-Giraldo M.D."/>
            <person name="Morris P.F."/>
            <person name="Phuntumart V."/>
            <person name="Putnam N.H."/>
            <person name="Rash S."/>
            <person name="Rose J.K."/>
            <person name="Sakihama Y."/>
            <person name="Salamov A.A."/>
            <person name="Savidor A."/>
            <person name="Scheuring C.F."/>
            <person name="Smith B.M."/>
            <person name="Sobral B.W."/>
            <person name="Terry A."/>
            <person name="Torto-Alalibo T.A."/>
            <person name="Win J."/>
            <person name="Xu Z."/>
            <person name="Zhang H."/>
            <person name="Grigoriev I.V."/>
            <person name="Rokhsar D.S."/>
            <person name="Boore J.L."/>
        </authorList>
    </citation>
    <scope>NUCLEOTIDE SEQUENCE [LARGE SCALE GENOMIC DNA]</scope>
    <source>
        <strain evidence="7 8">P6497</strain>
    </source>
</reference>
<feature type="region of interest" description="Disordered" evidence="5">
    <location>
        <begin position="179"/>
        <end position="207"/>
    </location>
</feature>
<evidence type="ECO:0000313" key="8">
    <source>
        <dbReference type="Proteomes" id="UP000002640"/>
    </source>
</evidence>
<evidence type="ECO:0000259" key="6">
    <source>
        <dbReference type="PROSITE" id="PS50966"/>
    </source>
</evidence>
<feature type="compositionally biased region" description="Basic residues" evidence="5">
    <location>
        <begin position="187"/>
        <end position="207"/>
    </location>
</feature>
<dbReference type="PROSITE" id="PS50966">
    <property type="entry name" value="ZF_SWIM"/>
    <property type="match status" value="1"/>
</dbReference>
<dbReference type="SMART" id="SM00575">
    <property type="entry name" value="ZnF_PMZ"/>
    <property type="match status" value="1"/>
</dbReference>
<dbReference type="InParanoid" id="G5AAK0"/>
<dbReference type="STRING" id="1094619.G5AAK0"/>
<dbReference type="RefSeq" id="XP_009537195.1">
    <property type="nucleotide sequence ID" value="XM_009538900.1"/>
</dbReference>
<dbReference type="OMA" id="WEDEQFT"/>
<dbReference type="EMBL" id="JH159162">
    <property type="protein sequence ID" value="EGZ07629.1"/>
    <property type="molecule type" value="Genomic_DNA"/>
</dbReference>
<dbReference type="Proteomes" id="UP000002640">
    <property type="component" value="Unassembled WGS sequence"/>
</dbReference>
<dbReference type="GO" id="GO:0008270">
    <property type="term" value="F:zinc ion binding"/>
    <property type="evidence" value="ECO:0007669"/>
    <property type="project" value="UniProtKB-KW"/>
</dbReference>
<proteinExistence type="predicted"/>
<keyword evidence="3" id="KW-0862">Zinc</keyword>
<name>G5AAK0_PHYSP</name>
<dbReference type="InterPro" id="IPR006564">
    <property type="entry name" value="Znf_PMZ"/>
</dbReference>
<dbReference type="Pfam" id="PF04434">
    <property type="entry name" value="SWIM"/>
    <property type="match status" value="1"/>
</dbReference>
<evidence type="ECO:0000256" key="5">
    <source>
        <dbReference type="SAM" id="MobiDB-lite"/>
    </source>
</evidence>
<dbReference type="KEGG" id="psoj:PHYSODRAFT_529203"/>